<accession>A0A2X0MWJ1</accession>
<organism evidence="1 2">
    <name type="scientific">Microbotryum saponariae</name>
    <dbReference type="NCBI Taxonomy" id="289078"/>
    <lineage>
        <taxon>Eukaryota</taxon>
        <taxon>Fungi</taxon>
        <taxon>Dikarya</taxon>
        <taxon>Basidiomycota</taxon>
        <taxon>Pucciniomycotina</taxon>
        <taxon>Microbotryomycetes</taxon>
        <taxon>Microbotryales</taxon>
        <taxon>Microbotryaceae</taxon>
        <taxon>Microbotryum</taxon>
    </lineage>
</organism>
<protein>
    <submittedName>
        <fullName evidence="1">BZ3500_MvSof-1268-A1-R1_Chr3-1g05687 protein</fullName>
    </submittedName>
</protein>
<keyword evidence="2" id="KW-1185">Reference proteome</keyword>
<dbReference type="AlphaFoldDB" id="A0A2X0MWJ1"/>
<dbReference type="OrthoDB" id="7691805at2759"/>
<reference evidence="2" key="1">
    <citation type="submission" date="2016-10" db="EMBL/GenBank/DDBJ databases">
        <authorList>
            <person name="Jeantristanb JTB J.-T."/>
            <person name="Ricardo R."/>
        </authorList>
    </citation>
    <scope>NUCLEOTIDE SEQUENCE [LARGE SCALE GENOMIC DNA]</scope>
</reference>
<evidence type="ECO:0000313" key="1">
    <source>
        <dbReference type="EMBL" id="SCZ98890.1"/>
    </source>
</evidence>
<evidence type="ECO:0000313" key="2">
    <source>
        <dbReference type="Proteomes" id="UP000249723"/>
    </source>
</evidence>
<dbReference type="Proteomes" id="UP000249723">
    <property type="component" value="Unassembled WGS sequence"/>
</dbReference>
<name>A0A2X0MWJ1_9BASI</name>
<gene>
    <name evidence="1" type="ORF">BZ3500_MVSOF-1268-A1-R1_CHR3-1G05687</name>
</gene>
<sequence length="97" mass="10956">MEGHRYFGHMAASTILQLNSSNPRLYLGITLVLDEKIKVVTCESFIFAKARAHSHKYISRKPDHVLQRIDLELGLSNGFKVSRDVMTTSLSSTSFRS</sequence>
<dbReference type="EMBL" id="FMWP01000096">
    <property type="protein sequence ID" value="SCZ98890.1"/>
    <property type="molecule type" value="Genomic_DNA"/>
</dbReference>
<proteinExistence type="predicted"/>